<organism evidence="1 2">
    <name type="scientific">Actinokineospora fastidiosa</name>
    <dbReference type="NCBI Taxonomy" id="1816"/>
    <lineage>
        <taxon>Bacteria</taxon>
        <taxon>Bacillati</taxon>
        <taxon>Actinomycetota</taxon>
        <taxon>Actinomycetes</taxon>
        <taxon>Pseudonocardiales</taxon>
        <taxon>Pseudonocardiaceae</taxon>
        <taxon>Actinokineospora</taxon>
    </lineage>
</organism>
<protein>
    <submittedName>
        <fullName evidence="1">Uncharacterized protein</fullName>
    </submittedName>
</protein>
<sequence length="41" mass="3878">MGFARAVRIGALAPAVPAAASDGAVVIDAGAAQIAASRRSA</sequence>
<dbReference type="EMBL" id="BMRB01000001">
    <property type="protein sequence ID" value="GGS26602.1"/>
    <property type="molecule type" value="Genomic_DNA"/>
</dbReference>
<reference evidence="1" key="2">
    <citation type="submission" date="2020-09" db="EMBL/GenBank/DDBJ databases">
        <authorList>
            <person name="Sun Q."/>
            <person name="Ohkuma M."/>
        </authorList>
    </citation>
    <scope>NUCLEOTIDE SEQUENCE</scope>
    <source>
        <strain evidence="1">JCM 3276</strain>
    </source>
</reference>
<proteinExistence type="predicted"/>
<evidence type="ECO:0000313" key="1">
    <source>
        <dbReference type="EMBL" id="GGS26602.1"/>
    </source>
</evidence>
<comment type="caution">
    <text evidence="1">The sequence shown here is derived from an EMBL/GenBank/DDBJ whole genome shotgun (WGS) entry which is preliminary data.</text>
</comment>
<keyword evidence="2" id="KW-1185">Reference proteome</keyword>
<dbReference type="Proteomes" id="UP000660680">
    <property type="component" value="Unassembled WGS sequence"/>
</dbReference>
<dbReference type="AlphaFoldDB" id="A0A918GB04"/>
<name>A0A918GB04_9PSEU</name>
<gene>
    <name evidence="1" type="ORF">GCM10010171_20130</name>
</gene>
<reference evidence="1" key="1">
    <citation type="journal article" date="2014" name="Int. J. Syst. Evol. Microbiol.">
        <title>Complete genome sequence of Corynebacterium casei LMG S-19264T (=DSM 44701T), isolated from a smear-ripened cheese.</title>
        <authorList>
            <consortium name="US DOE Joint Genome Institute (JGI-PGF)"/>
            <person name="Walter F."/>
            <person name="Albersmeier A."/>
            <person name="Kalinowski J."/>
            <person name="Ruckert C."/>
        </authorList>
    </citation>
    <scope>NUCLEOTIDE SEQUENCE</scope>
    <source>
        <strain evidence="1">JCM 3276</strain>
    </source>
</reference>
<accession>A0A918GB04</accession>
<evidence type="ECO:0000313" key="2">
    <source>
        <dbReference type="Proteomes" id="UP000660680"/>
    </source>
</evidence>
<dbReference type="RefSeq" id="WP_268244563.1">
    <property type="nucleotide sequence ID" value="NZ_BMRB01000001.1"/>
</dbReference>